<dbReference type="PROSITE" id="PS51729">
    <property type="entry name" value="GNAT_YJDJ"/>
    <property type="match status" value="1"/>
</dbReference>
<protein>
    <submittedName>
        <fullName evidence="2">N-acetyltransferase</fullName>
    </submittedName>
</protein>
<sequence length="120" mass="12984">MPQPSETAIEVTRNDAENRYELHFSDATHERTLAGHARFEQGTRRIRFTATEIDPAFRGKGLGDILAGEALADVARRGDTIVPLCPFIAAYLQRNEVAGAVVEWPGGTPLDAATQGEPPA</sequence>
<evidence type="ECO:0000313" key="2">
    <source>
        <dbReference type="EMBL" id="TFU29966.1"/>
    </source>
</evidence>
<dbReference type="Pfam" id="PF14542">
    <property type="entry name" value="Acetyltransf_CG"/>
    <property type="match status" value="1"/>
</dbReference>
<proteinExistence type="predicted"/>
<comment type="caution">
    <text evidence="2">The sequence shown here is derived from an EMBL/GenBank/DDBJ whole genome shotgun (WGS) entry which is preliminary data.</text>
</comment>
<dbReference type="GO" id="GO:0016740">
    <property type="term" value="F:transferase activity"/>
    <property type="evidence" value="ECO:0007669"/>
    <property type="project" value="UniProtKB-KW"/>
</dbReference>
<evidence type="ECO:0000259" key="1">
    <source>
        <dbReference type="PROSITE" id="PS51729"/>
    </source>
</evidence>
<organism evidence="2 3">
    <name type="scientific">Microbacterium paludicola</name>
    <dbReference type="NCBI Taxonomy" id="300019"/>
    <lineage>
        <taxon>Bacteria</taxon>
        <taxon>Bacillati</taxon>
        <taxon>Actinomycetota</taxon>
        <taxon>Actinomycetes</taxon>
        <taxon>Micrococcales</taxon>
        <taxon>Microbacteriaceae</taxon>
        <taxon>Microbacterium</taxon>
    </lineage>
</organism>
<dbReference type="InterPro" id="IPR031165">
    <property type="entry name" value="GNAT_YJDJ"/>
</dbReference>
<dbReference type="OrthoDB" id="5405911at2"/>
<dbReference type="RefSeq" id="WP_135115659.1">
    <property type="nucleotide sequence ID" value="NZ_JADGLL010000072.1"/>
</dbReference>
<feature type="domain" description="N-acetyltransferase" evidence="1">
    <location>
        <begin position="12"/>
        <end position="103"/>
    </location>
</feature>
<dbReference type="Gene3D" id="3.40.630.30">
    <property type="match status" value="1"/>
</dbReference>
<dbReference type="SUPFAM" id="SSF55729">
    <property type="entry name" value="Acyl-CoA N-acyltransferases (Nat)"/>
    <property type="match status" value="1"/>
</dbReference>
<gene>
    <name evidence="2" type="ORF">E4U02_15240</name>
</gene>
<dbReference type="Proteomes" id="UP000298358">
    <property type="component" value="Unassembled WGS sequence"/>
</dbReference>
<evidence type="ECO:0000313" key="3">
    <source>
        <dbReference type="Proteomes" id="UP000298358"/>
    </source>
</evidence>
<dbReference type="EMBL" id="SPQB01000072">
    <property type="protein sequence ID" value="TFU29966.1"/>
    <property type="molecule type" value="Genomic_DNA"/>
</dbReference>
<name>A0A4Y9FLT0_9MICO</name>
<dbReference type="AlphaFoldDB" id="A0A4Y9FLT0"/>
<dbReference type="InterPro" id="IPR016181">
    <property type="entry name" value="Acyl_CoA_acyltransferase"/>
</dbReference>
<accession>A0A4Y9FLT0</accession>
<keyword evidence="3" id="KW-1185">Reference proteome</keyword>
<keyword evidence="2" id="KW-0808">Transferase</keyword>
<reference evidence="2 3" key="1">
    <citation type="submission" date="2019-03" db="EMBL/GenBank/DDBJ databases">
        <title>Diversity of the mouse oral microbiome.</title>
        <authorList>
            <person name="Joseph S."/>
            <person name="Aduse-Opoku J."/>
            <person name="Curtis M."/>
            <person name="Wade W."/>
            <person name="Hashim A."/>
        </authorList>
    </citation>
    <scope>NUCLEOTIDE SEQUENCE [LARGE SCALE GENOMIC DNA]</scope>
    <source>
        <strain evidence="2 3">P1012</strain>
    </source>
</reference>